<dbReference type="PROSITE" id="PS00211">
    <property type="entry name" value="ABC_TRANSPORTER_1"/>
    <property type="match status" value="1"/>
</dbReference>
<feature type="domain" description="ABC transporter" evidence="4">
    <location>
        <begin position="1"/>
        <end position="234"/>
    </location>
</feature>
<keyword evidence="3 5" id="KW-0067">ATP-binding</keyword>
<dbReference type="GO" id="GO:0005524">
    <property type="term" value="F:ATP binding"/>
    <property type="evidence" value="ECO:0007669"/>
    <property type="project" value="UniProtKB-KW"/>
</dbReference>
<proteinExistence type="predicted"/>
<evidence type="ECO:0000256" key="3">
    <source>
        <dbReference type="ARBA" id="ARBA00022840"/>
    </source>
</evidence>
<dbReference type="InterPro" id="IPR050093">
    <property type="entry name" value="ABC_SmlMolc_Importer"/>
</dbReference>
<dbReference type="Pfam" id="PF00005">
    <property type="entry name" value="ABC_tran"/>
    <property type="match status" value="1"/>
</dbReference>
<gene>
    <name evidence="5" type="ORF">CLV82_1649</name>
</gene>
<evidence type="ECO:0000259" key="4">
    <source>
        <dbReference type="PROSITE" id="PS50893"/>
    </source>
</evidence>
<dbReference type="PROSITE" id="PS50893">
    <property type="entry name" value="ABC_TRANSPORTER_2"/>
    <property type="match status" value="1"/>
</dbReference>
<organism evidence="5 6">
    <name type="scientific">Zeaxanthinibacter enoshimensis</name>
    <dbReference type="NCBI Taxonomy" id="392009"/>
    <lineage>
        <taxon>Bacteria</taxon>
        <taxon>Pseudomonadati</taxon>
        <taxon>Bacteroidota</taxon>
        <taxon>Flavobacteriia</taxon>
        <taxon>Flavobacteriales</taxon>
        <taxon>Flavobacteriaceae</taxon>
        <taxon>Zeaxanthinibacter</taxon>
    </lineage>
</organism>
<keyword evidence="2" id="KW-0547">Nucleotide-binding</keyword>
<reference evidence="5 6" key="1">
    <citation type="submission" date="2019-03" db="EMBL/GenBank/DDBJ databases">
        <title>Genomic Encyclopedia of Archaeal and Bacterial Type Strains, Phase II (KMG-II): from individual species to whole genera.</title>
        <authorList>
            <person name="Goeker M."/>
        </authorList>
    </citation>
    <scope>NUCLEOTIDE SEQUENCE [LARGE SCALE GENOMIC DNA]</scope>
    <source>
        <strain evidence="5 6">DSM 18435</strain>
    </source>
</reference>
<dbReference type="PANTHER" id="PTHR42781:SF4">
    <property type="entry name" value="SPERMIDINE_PUTRESCINE IMPORT ATP-BINDING PROTEIN POTA"/>
    <property type="match status" value="1"/>
</dbReference>
<dbReference type="RefSeq" id="WP_133643816.1">
    <property type="nucleotide sequence ID" value="NZ_SNYI01000002.1"/>
</dbReference>
<evidence type="ECO:0000256" key="2">
    <source>
        <dbReference type="ARBA" id="ARBA00022741"/>
    </source>
</evidence>
<protein>
    <submittedName>
        <fullName evidence="5">Molybdate transport system ATP-binding protein</fullName>
    </submittedName>
</protein>
<dbReference type="OrthoDB" id="9802264at2"/>
<keyword evidence="1" id="KW-0813">Transport</keyword>
<evidence type="ECO:0000313" key="6">
    <source>
        <dbReference type="Proteomes" id="UP000295468"/>
    </source>
</evidence>
<dbReference type="Proteomes" id="UP000295468">
    <property type="component" value="Unassembled WGS sequence"/>
</dbReference>
<evidence type="ECO:0000313" key="5">
    <source>
        <dbReference type="EMBL" id="TDQ30951.1"/>
    </source>
</evidence>
<dbReference type="EMBL" id="SNYI01000002">
    <property type="protein sequence ID" value="TDQ30951.1"/>
    <property type="molecule type" value="Genomic_DNA"/>
</dbReference>
<dbReference type="InterPro" id="IPR003593">
    <property type="entry name" value="AAA+_ATPase"/>
</dbReference>
<dbReference type="AlphaFoldDB" id="A0A4R6TNN0"/>
<keyword evidence="6" id="KW-1185">Reference proteome</keyword>
<evidence type="ECO:0000256" key="1">
    <source>
        <dbReference type="ARBA" id="ARBA00022448"/>
    </source>
</evidence>
<dbReference type="PANTHER" id="PTHR42781">
    <property type="entry name" value="SPERMIDINE/PUTRESCINE IMPORT ATP-BINDING PROTEIN POTA"/>
    <property type="match status" value="1"/>
</dbReference>
<dbReference type="GO" id="GO:0016887">
    <property type="term" value="F:ATP hydrolysis activity"/>
    <property type="evidence" value="ECO:0007669"/>
    <property type="project" value="InterPro"/>
</dbReference>
<dbReference type="InterPro" id="IPR017871">
    <property type="entry name" value="ABC_transporter-like_CS"/>
</dbReference>
<dbReference type="Gene3D" id="3.40.50.300">
    <property type="entry name" value="P-loop containing nucleotide triphosphate hydrolases"/>
    <property type="match status" value="1"/>
</dbReference>
<sequence>MITAQFNKKLWSAQGGMQLDIQMELQQGECLTLYGDSGAGKTSALRILSGLLQPDSGRIEVGGETWYDSGKNINLPPQKRNIGYVFQDYALFPNLTARENIAFGLRKGESSALLEELITITSLGELQHKKPGQLSGGQQQRVALARALVRQPKLLLLDEPMSALDHLTRSHLQDFILEARQRYGFTVILVSHDLGEIIKLSDRVAVLGNGVISREGSPAQVFMQHKISGKFQFSGKILGIEQQEVVWIVTLLIGANLVKVVVTEKEIQGLSIGDQVIVASKAFNPILQKIRDL</sequence>
<name>A0A4R6TNN0_9FLAO</name>
<accession>A0A4R6TNN0</accession>
<comment type="caution">
    <text evidence="5">The sequence shown here is derived from an EMBL/GenBank/DDBJ whole genome shotgun (WGS) entry which is preliminary data.</text>
</comment>
<dbReference type="InterPro" id="IPR003439">
    <property type="entry name" value="ABC_transporter-like_ATP-bd"/>
</dbReference>
<dbReference type="SMART" id="SM00382">
    <property type="entry name" value="AAA"/>
    <property type="match status" value="1"/>
</dbReference>
<dbReference type="SUPFAM" id="SSF52540">
    <property type="entry name" value="P-loop containing nucleoside triphosphate hydrolases"/>
    <property type="match status" value="1"/>
</dbReference>
<dbReference type="InterPro" id="IPR027417">
    <property type="entry name" value="P-loop_NTPase"/>
</dbReference>